<dbReference type="GO" id="GO:0008270">
    <property type="term" value="F:zinc ion binding"/>
    <property type="evidence" value="ECO:0007669"/>
    <property type="project" value="InterPro"/>
</dbReference>
<dbReference type="Proteomes" id="UP000051672">
    <property type="component" value="Unassembled WGS sequence"/>
</dbReference>
<dbReference type="SUPFAM" id="SSF51735">
    <property type="entry name" value="NAD(P)-binding Rossmann-fold domains"/>
    <property type="match status" value="1"/>
</dbReference>
<reference evidence="2 3" key="1">
    <citation type="journal article" date="2015" name="Genome Announc.">
        <title>Expanding the biotechnology potential of lactobacilli through comparative genomics of 213 strains and associated genera.</title>
        <authorList>
            <person name="Sun Z."/>
            <person name="Harris H.M."/>
            <person name="McCann A."/>
            <person name="Guo C."/>
            <person name="Argimon S."/>
            <person name="Zhang W."/>
            <person name="Yang X."/>
            <person name="Jeffery I.B."/>
            <person name="Cooney J.C."/>
            <person name="Kagawa T.F."/>
            <person name="Liu W."/>
            <person name="Song Y."/>
            <person name="Salvetti E."/>
            <person name="Wrobel A."/>
            <person name="Rasinkangas P."/>
            <person name="Parkhill J."/>
            <person name="Rea M.C."/>
            <person name="O'Sullivan O."/>
            <person name="Ritari J."/>
            <person name="Douillard F.P."/>
            <person name="Paul Ross R."/>
            <person name="Yang R."/>
            <person name="Briner A.E."/>
            <person name="Felis G.E."/>
            <person name="de Vos W.M."/>
            <person name="Barrangou R."/>
            <person name="Klaenhammer T.R."/>
            <person name="Caufield P.W."/>
            <person name="Cui Y."/>
            <person name="Zhang H."/>
            <person name="O'Toole P.W."/>
        </authorList>
    </citation>
    <scope>NUCLEOTIDE SEQUENCE [LARGE SCALE GENOMIC DNA]</scope>
    <source>
        <strain evidence="2 3">DSM 23927</strain>
    </source>
</reference>
<dbReference type="CDD" id="cd08252">
    <property type="entry name" value="AL_MDR"/>
    <property type="match status" value="1"/>
</dbReference>
<organism evidence="2 3">
    <name type="scientific">Lacticaseibacillus brantae DSM 23927</name>
    <dbReference type="NCBI Taxonomy" id="1423727"/>
    <lineage>
        <taxon>Bacteria</taxon>
        <taxon>Bacillati</taxon>
        <taxon>Bacillota</taxon>
        <taxon>Bacilli</taxon>
        <taxon>Lactobacillales</taxon>
        <taxon>Lactobacillaceae</taxon>
        <taxon>Lacticaseibacillus</taxon>
    </lineage>
</organism>
<dbReference type="RefSeq" id="WP_057894205.1">
    <property type="nucleotide sequence ID" value="NZ_AYZQ01000002.1"/>
</dbReference>
<name>A0A0R2B6M3_9LACO</name>
<dbReference type="SUPFAM" id="SSF50129">
    <property type="entry name" value="GroES-like"/>
    <property type="match status" value="1"/>
</dbReference>
<sequence length="329" mass="34707">MSNRAIVAQPHAGFIESEIAIPEPLPFDLIVRVEAVSLNPVDLKRHEGLTAATILGYDAVGIIRAVGARVTNFKPGERVFYAGTTTRPGSNQAYQAVDARLVAKAPEGFDVAEIAALPLVSLTAWELLFEKMGFVPEANANAGQSLLVINGAGGVGSVLTQLAAWSGLTVLATASPKNHQWLLNHGVSSAIDYHDDLVASVHAAGFDSVDGIAILYSPEPYSLAAGSLIKPFGHVGTIVGPTPNIDLSSIKAKAASLDFEYMFAKSDFDDRIATQGQILAQISQLVGHLNLQSPVTKVYEGLTLDNMTAAATLLEQGHQVGKIVITLPH</sequence>
<evidence type="ECO:0000259" key="1">
    <source>
        <dbReference type="SMART" id="SM00829"/>
    </source>
</evidence>
<dbReference type="Pfam" id="PF13602">
    <property type="entry name" value="ADH_zinc_N_2"/>
    <property type="match status" value="1"/>
</dbReference>
<dbReference type="OrthoDB" id="9792162at2"/>
<proteinExistence type="predicted"/>
<evidence type="ECO:0000313" key="2">
    <source>
        <dbReference type="EMBL" id="KRM71929.1"/>
    </source>
</evidence>
<dbReference type="InterPro" id="IPR011032">
    <property type="entry name" value="GroES-like_sf"/>
</dbReference>
<dbReference type="PANTHER" id="PTHR43482:SF1">
    <property type="entry name" value="PROTEIN AST1-RELATED"/>
    <property type="match status" value="1"/>
</dbReference>
<comment type="caution">
    <text evidence="2">The sequence shown here is derived from an EMBL/GenBank/DDBJ whole genome shotgun (WGS) entry which is preliminary data.</text>
</comment>
<dbReference type="Gene3D" id="3.40.50.720">
    <property type="entry name" value="NAD(P)-binding Rossmann-like Domain"/>
    <property type="match status" value="1"/>
</dbReference>
<dbReference type="InterPro" id="IPR052585">
    <property type="entry name" value="Lipid_raft_assoc_Zn_ADH"/>
</dbReference>
<evidence type="ECO:0000313" key="3">
    <source>
        <dbReference type="Proteomes" id="UP000051672"/>
    </source>
</evidence>
<dbReference type="InterPro" id="IPR014182">
    <property type="entry name" value="ADH_Zn_typ-1"/>
</dbReference>
<dbReference type="GO" id="GO:0016491">
    <property type="term" value="F:oxidoreductase activity"/>
    <property type="evidence" value="ECO:0007669"/>
    <property type="project" value="InterPro"/>
</dbReference>
<dbReference type="EMBL" id="AYZQ01000002">
    <property type="protein sequence ID" value="KRM71929.1"/>
    <property type="molecule type" value="Genomic_DNA"/>
</dbReference>
<gene>
    <name evidence="2" type="ORF">FC34_GL000909</name>
</gene>
<protein>
    <submittedName>
        <fullName evidence="2">Alcohol dehydrogenase</fullName>
    </submittedName>
</protein>
<keyword evidence="3" id="KW-1185">Reference proteome</keyword>
<dbReference type="STRING" id="1423727.FC34_GL000909"/>
<dbReference type="Gene3D" id="3.90.180.10">
    <property type="entry name" value="Medium-chain alcohol dehydrogenases, catalytic domain"/>
    <property type="match status" value="1"/>
</dbReference>
<accession>A0A0R2B6M3</accession>
<dbReference type="InterPro" id="IPR036291">
    <property type="entry name" value="NAD(P)-bd_dom_sf"/>
</dbReference>
<dbReference type="PANTHER" id="PTHR43482">
    <property type="entry name" value="PROTEIN AST1-RELATED"/>
    <property type="match status" value="1"/>
</dbReference>
<dbReference type="AlphaFoldDB" id="A0A0R2B6M3"/>
<dbReference type="Pfam" id="PF08240">
    <property type="entry name" value="ADH_N"/>
    <property type="match status" value="1"/>
</dbReference>
<dbReference type="InterPro" id="IPR020843">
    <property type="entry name" value="ER"/>
</dbReference>
<feature type="domain" description="Enoyl reductase (ER)" evidence="1">
    <location>
        <begin position="5"/>
        <end position="325"/>
    </location>
</feature>
<dbReference type="SMART" id="SM00829">
    <property type="entry name" value="PKS_ER"/>
    <property type="match status" value="1"/>
</dbReference>
<dbReference type="InterPro" id="IPR013154">
    <property type="entry name" value="ADH-like_N"/>
</dbReference>
<dbReference type="PATRIC" id="fig|1423727.3.peg.915"/>